<dbReference type="CDD" id="cd00609">
    <property type="entry name" value="AAT_like"/>
    <property type="match status" value="1"/>
</dbReference>
<evidence type="ECO:0000256" key="2">
    <source>
        <dbReference type="ARBA" id="ARBA00011738"/>
    </source>
</evidence>
<dbReference type="EMBL" id="GHJT01003761">
    <property type="protein sequence ID" value="MOY37732.1"/>
    <property type="molecule type" value="Transcribed_RNA"/>
</dbReference>
<comment type="catalytic activity">
    <reaction evidence="9">
        <text>L-alanine + 2-oxoglutarate = pyruvate + L-glutamate</text>
        <dbReference type="Rhea" id="RHEA:19453"/>
        <dbReference type="ChEBI" id="CHEBI:15361"/>
        <dbReference type="ChEBI" id="CHEBI:16810"/>
        <dbReference type="ChEBI" id="CHEBI:29985"/>
        <dbReference type="ChEBI" id="CHEBI:57972"/>
        <dbReference type="EC" id="2.6.1.2"/>
    </reaction>
</comment>
<evidence type="ECO:0000256" key="7">
    <source>
        <dbReference type="ARBA" id="ARBA00025785"/>
    </source>
</evidence>
<dbReference type="InterPro" id="IPR004839">
    <property type="entry name" value="Aminotransferase_I/II_large"/>
</dbReference>
<comment type="cofactor">
    <cofactor evidence="1">
        <name>pyridoxal 5'-phosphate</name>
        <dbReference type="ChEBI" id="CHEBI:597326"/>
    </cofactor>
</comment>
<name>A0A4D5RKN2_IXOSC</name>
<dbReference type="OrthoDB" id="1732682at2759"/>
<dbReference type="VEuPathDB" id="VectorBase:ISCW013629"/>
<keyword evidence="3 11" id="KW-0032">Aminotransferase</keyword>
<sequence>MHRRAALRLLSAGGFPRDLRLARVARAVQVGKANFGTAETTTTMAGRTVTLDNMNPHLKTMEYAVRGPIVIRAGEIEKELKGGAGKQRPFTEVIRANIGDCHAMGQVPLTFFRQVIAACTLPELMKGDLFPEDVKSRAQDILNHCGGKSAGAYSDSAGVEVIRKHVADYISQRDGVKAHYEDVLLSTGASESVRSVLNLLNVHSNGRPAGVMIPIPQYPLYSATLAEYGLHQINYYLDEDNDWALSLKELQRSLDESRKVCEPRGLVVINPGNPTGSVLTEENIKQVVQFAYKNKLFLMADEVYQHNIYAKGAAFHSFRKVMHEMGSPYQEMELASFMSASKGYMGECGLRGGYVEVINLDPEVKKVLLKSVSAKLCSSVLGQCAMDCVVNPPRPGEPSYDLFIKEKTAVLSSLKERAQLVADTFNSFEGFRCNQVAGAMYAFPKFTLPQKAIEKAKSLGQAPDFFYVMQLLENTGVCVVPGSGFGQIPGTFHFRTTILPPLEKLKIMLEKFRTFHQKFMNEYK</sequence>
<dbReference type="FunFam" id="1.10.287.1970:FF:000001">
    <property type="entry name" value="Alanine aminotransferase 2"/>
    <property type="match status" value="1"/>
</dbReference>
<organism evidence="11">
    <name type="scientific">Ixodes scapularis</name>
    <name type="common">Black-legged tick</name>
    <name type="synonym">Deer tick</name>
    <dbReference type="NCBI Taxonomy" id="6945"/>
    <lineage>
        <taxon>Eukaryota</taxon>
        <taxon>Metazoa</taxon>
        <taxon>Ecdysozoa</taxon>
        <taxon>Arthropoda</taxon>
        <taxon>Chelicerata</taxon>
        <taxon>Arachnida</taxon>
        <taxon>Acari</taxon>
        <taxon>Parasitiformes</taxon>
        <taxon>Ixodida</taxon>
        <taxon>Ixodoidea</taxon>
        <taxon>Ixodidae</taxon>
        <taxon>Ixodinae</taxon>
        <taxon>Ixodes</taxon>
    </lineage>
</organism>
<evidence type="ECO:0000256" key="8">
    <source>
        <dbReference type="ARBA" id="ARBA00026106"/>
    </source>
</evidence>
<evidence type="ECO:0000256" key="3">
    <source>
        <dbReference type="ARBA" id="ARBA00022576"/>
    </source>
</evidence>
<dbReference type="PANTHER" id="PTHR11751:SF29">
    <property type="entry name" value="ALANINE TRANSAMINASE"/>
    <property type="match status" value="1"/>
</dbReference>
<reference evidence="11" key="1">
    <citation type="submission" date="2019-04" db="EMBL/GenBank/DDBJ databases">
        <title>An insight into the mialome of Ixodes scapularis.</title>
        <authorList>
            <person name="Ribeiro J.M."/>
            <person name="Mather T.N."/>
            <person name="Karim S."/>
        </authorList>
    </citation>
    <scope>NUCLEOTIDE SEQUENCE</scope>
</reference>
<evidence type="ECO:0000256" key="4">
    <source>
        <dbReference type="ARBA" id="ARBA00022679"/>
    </source>
</evidence>
<dbReference type="UniPathway" id="UPA00528">
    <property type="reaction ID" value="UER00586"/>
</dbReference>
<feature type="non-terminal residue" evidence="11">
    <location>
        <position position="524"/>
    </location>
</feature>
<keyword evidence="5" id="KW-0663">Pyridoxal phosphate</keyword>
<dbReference type="VEuPathDB" id="VectorBase:ISCI013629"/>
<evidence type="ECO:0000256" key="5">
    <source>
        <dbReference type="ARBA" id="ARBA00022898"/>
    </source>
</evidence>
<proteinExistence type="inferred from homology"/>
<evidence type="ECO:0000259" key="10">
    <source>
        <dbReference type="Pfam" id="PF00155"/>
    </source>
</evidence>
<dbReference type="GO" id="GO:0030170">
    <property type="term" value="F:pyridoxal phosphate binding"/>
    <property type="evidence" value="ECO:0007669"/>
    <property type="project" value="InterPro"/>
</dbReference>
<dbReference type="PANTHER" id="PTHR11751">
    <property type="entry name" value="ALANINE AMINOTRANSFERASE"/>
    <property type="match status" value="1"/>
</dbReference>
<comment type="pathway">
    <text evidence="6">Amino-acid degradation; L-alanine degradation via transaminase pathway; pyruvate from L-alanine: step 1/1.</text>
</comment>
<comment type="similarity">
    <text evidence="7">Belongs to the class-I pyridoxal-phosphate-dependent aminotransferase family. Alanine aminotransferase subfamily.</text>
</comment>
<dbReference type="GO" id="GO:0004021">
    <property type="term" value="F:L-alanine:2-oxoglutarate aminotransferase activity"/>
    <property type="evidence" value="ECO:0007669"/>
    <property type="project" value="UniProtKB-EC"/>
</dbReference>
<dbReference type="VEuPathDB" id="VectorBase:ISCP_016527"/>
<dbReference type="Gene3D" id="3.40.640.10">
    <property type="entry name" value="Type I PLP-dependent aspartate aminotransferase-like (Major domain)"/>
    <property type="match status" value="1"/>
</dbReference>
<dbReference type="AlphaFoldDB" id="A0A4D5RKN2"/>
<dbReference type="EC" id="2.6.1.2" evidence="8"/>
<dbReference type="Pfam" id="PF00155">
    <property type="entry name" value="Aminotran_1_2"/>
    <property type="match status" value="1"/>
</dbReference>
<evidence type="ECO:0000256" key="1">
    <source>
        <dbReference type="ARBA" id="ARBA00001933"/>
    </source>
</evidence>
<keyword evidence="4 11" id="KW-0808">Transferase</keyword>
<dbReference type="InterPro" id="IPR015422">
    <property type="entry name" value="PyrdxlP-dep_Trfase_small"/>
</dbReference>
<dbReference type="Gene3D" id="1.10.287.1970">
    <property type="match status" value="1"/>
</dbReference>
<evidence type="ECO:0000256" key="9">
    <source>
        <dbReference type="ARBA" id="ARBA00047412"/>
    </source>
</evidence>
<protein>
    <recommendedName>
        <fullName evidence="8">alanine transaminase</fullName>
        <ecNumber evidence="8">2.6.1.2</ecNumber>
    </recommendedName>
</protein>
<dbReference type="FunFam" id="3.90.1150.10:FF:000010">
    <property type="entry name" value="Alanine aminotransferase 2"/>
    <property type="match status" value="1"/>
</dbReference>
<dbReference type="GO" id="GO:0042853">
    <property type="term" value="P:L-alanine catabolic process"/>
    <property type="evidence" value="ECO:0007669"/>
    <property type="project" value="UniProtKB-UniPathway"/>
</dbReference>
<dbReference type="InterPro" id="IPR015421">
    <property type="entry name" value="PyrdxlP-dep_Trfase_major"/>
</dbReference>
<dbReference type="FunFam" id="3.40.640.10:FF:000012">
    <property type="entry name" value="alanine aminotransferase 2"/>
    <property type="match status" value="1"/>
</dbReference>
<dbReference type="Gene3D" id="3.90.1150.10">
    <property type="entry name" value="Aspartate Aminotransferase, domain 1"/>
    <property type="match status" value="1"/>
</dbReference>
<dbReference type="SUPFAM" id="SSF53383">
    <property type="entry name" value="PLP-dependent transferases"/>
    <property type="match status" value="1"/>
</dbReference>
<evidence type="ECO:0000256" key="6">
    <source>
        <dbReference type="ARBA" id="ARBA00025708"/>
    </source>
</evidence>
<feature type="domain" description="Aminotransferase class I/classII large" evidence="10">
    <location>
        <begin position="130"/>
        <end position="510"/>
    </location>
</feature>
<comment type="subunit">
    <text evidence="2">Homodimer.</text>
</comment>
<accession>A0A4D5RKN2</accession>
<dbReference type="InterPro" id="IPR015424">
    <property type="entry name" value="PyrdxlP-dep_Trfase"/>
</dbReference>
<evidence type="ECO:0000313" key="11">
    <source>
        <dbReference type="EMBL" id="MOY37732.1"/>
    </source>
</evidence>
<dbReference type="InterPro" id="IPR045088">
    <property type="entry name" value="ALAT1/2-like"/>
</dbReference>